<accession>A0AB34GTB7</accession>
<dbReference type="EMBL" id="JAIQCJ010002136">
    <property type="protein sequence ID" value="KAJ8782046.1"/>
    <property type="molecule type" value="Genomic_DNA"/>
</dbReference>
<proteinExistence type="predicted"/>
<gene>
    <name evidence="1" type="ORF">J1605_010559</name>
</gene>
<keyword evidence="2" id="KW-1185">Reference proteome</keyword>
<protein>
    <submittedName>
        <fullName evidence="1">Uncharacterized protein</fullName>
    </submittedName>
</protein>
<reference evidence="1 2" key="1">
    <citation type="submission" date="2022-11" db="EMBL/GenBank/DDBJ databases">
        <title>Whole genome sequence of Eschrichtius robustus ER-17-0199.</title>
        <authorList>
            <person name="Bruniche-Olsen A."/>
            <person name="Black A.N."/>
            <person name="Fields C.J."/>
            <person name="Walden K."/>
            <person name="Dewoody J.A."/>
        </authorList>
    </citation>
    <scope>NUCLEOTIDE SEQUENCE [LARGE SCALE GENOMIC DNA]</scope>
    <source>
        <strain evidence="1">ER-17-0199</strain>
        <tissue evidence="1">Blubber</tissue>
    </source>
</reference>
<evidence type="ECO:0000313" key="2">
    <source>
        <dbReference type="Proteomes" id="UP001159641"/>
    </source>
</evidence>
<sequence>MASLGLQASLDCVEIKESPEVQDWFTSLNCQVCLGSRACSAPKVSGAALEYQAAQDSQAPGGLVVYSASRANPGSQEHQAFQALQSPFSGFSLPPAFPPSLCRWASPLSTALAGAGRGAQAERVTVLAACLSGQQASEDPGPNYSAMLKEVAIGGAPWAETEATRGQSEYPAPDFQC</sequence>
<dbReference type="AlphaFoldDB" id="A0AB34GTB7"/>
<evidence type="ECO:0000313" key="1">
    <source>
        <dbReference type="EMBL" id="KAJ8782046.1"/>
    </source>
</evidence>
<name>A0AB34GTB7_ESCRO</name>
<dbReference type="Proteomes" id="UP001159641">
    <property type="component" value="Unassembled WGS sequence"/>
</dbReference>
<comment type="caution">
    <text evidence="1">The sequence shown here is derived from an EMBL/GenBank/DDBJ whole genome shotgun (WGS) entry which is preliminary data.</text>
</comment>
<organism evidence="1 2">
    <name type="scientific">Eschrichtius robustus</name>
    <name type="common">California gray whale</name>
    <name type="synonym">Eschrichtius gibbosus</name>
    <dbReference type="NCBI Taxonomy" id="9764"/>
    <lineage>
        <taxon>Eukaryota</taxon>
        <taxon>Metazoa</taxon>
        <taxon>Chordata</taxon>
        <taxon>Craniata</taxon>
        <taxon>Vertebrata</taxon>
        <taxon>Euteleostomi</taxon>
        <taxon>Mammalia</taxon>
        <taxon>Eutheria</taxon>
        <taxon>Laurasiatheria</taxon>
        <taxon>Artiodactyla</taxon>
        <taxon>Whippomorpha</taxon>
        <taxon>Cetacea</taxon>
        <taxon>Mysticeti</taxon>
        <taxon>Eschrichtiidae</taxon>
        <taxon>Eschrichtius</taxon>
    </lineage>
</organism>